<evidence type="ECO:0008006" key="4">
    <source>
        <dbReference type="Google" id="ProtNLM"/>
    </source>
</evidence>
<dbReference type="PROSITE" id="PS51419">
    <property type="entry name" value="RAB"/>
    <property type="match status" value="1"/>
</dbReference>
<dbReference type="InParanoid" id="A2DGX7"/>
<dbReference type="GO" id="GO:0005525">
    <property type="term" value="F:GTP binding"/>
    <property type="evidence" value="ECO:0007669"/>
    <property type="project" value="InterPro"/>
</dbReference>
<dbReference type="InterPro" id="IPR001806">
    <property type="entry name" value="Small_GTPase"/>
</dbReference>
<keyword evidence="1" id="KW-0547">Nucleotide-binding</keyword>
<dbReference type="AlphaFoldDB" id="A2DGX7"/>
<evidence type="ECO:0000256" key="1">
    <source>
        <dbReference type="ARBA" id="ARBA00022741"/>
    </source>
</evidence>
<reference evidence="2" key="1">
    <citation type="submission" date="2006-10" db="EMBL/GenBank/DDBJ databases">
        <authorList>
            <person name="Amadeo P."/>
            <person name="Zhao Q."/>
            <person name="Wortman J."/>
            <person name="Fraser-Liggett C."/>
            <person name="Carlton J."/>
        </authorList>
    </citation>
    <scope>NUCLEOTIDE SEQUENCE</scope>
    <source>
        <strain evidence="2">G3</strain>
    </source>
</reference>
<dbReference type="VEuPathDB" id="TrichDB:TVAG_192630"/>
<evidence type="ECO:0000313" key="3">
    <source>
        <dbReference type="Proteomes" id="UP000001542"/>
    </source>
</evidence>
<organism evidence="2 3">
    <name type="scientific">Trichomonas vaginalis (strain ATCC PRA-98 / G3)</name>
    <dbReference type="NCBI Taxonomy" id="412133"/>
    <lineage>
        <taxon>Eukaryota</taxon>
        <taxon>Metamonada</taxon>
        <taxon>Parabasalia</taxon>
        <taxon>Trichomonadida</taxon>
        <taxon>Trichomonadidae</taxon>
        <taxon>Trichomonas</taxon>
    </lineage>
</organism>
<dbReference type="PANTHER" id="PTHR47978">
    <property type="match status" value="1"/>
</dbReference>
<dbReference type="InterPro" id="IPR027417">
    <property type="entry name" value="P-loop_NTPase"/>
</dbReference>
<dbReference type="SMR" id="A2DGX7"/>
<dbReference type="Pfam" id="PF00071">
    <property type="entry name" value="Ras"/>
    <property type="match status" value="1"/>
</dbReference>
<dbReference type="SUPFAM" id="SSF52540">
    <property type="entry name" value="P-loop containing nucleoside triphosphate hydrolases"/>
    <property type="match status" value="1"/>
</dbReference>
<proteinExistence type="predicted"/>
<dbReference type="RefSeq" id="XP_001581273.1">
    <property type="nucleotide sequence ID" value="XM_001581223.1"/>
</dbReference>
<evidence type="ECO:0000313" key="2">
    <source>
        <dbReference type="EMBL" id="EAY20287.1"/>
    </source>
</evidence>
<gene>
    <name evidence="2" type="ORF">TVAG_192630</name>
</gene>
<protein>
    <recommendedName>
        <fullName evidence="4">Ras family protein</fullName>
    </recommendedName>
</protein>
<accession>A2DGX7</accession>
<sequence>MAGSKSISLKFVELSFNEEYGDILPKAYRDSSIVIFVCSYDSQQSLNVLKEKIYPFISEKLGQQNFLPFLIMTKSDILDSTDQVDLHDFQLFAAKIDTQPVMVSAKTKFNISDIINFLRIKILEYYDNKNKEKRINTVESLKSVAIESPKKDSKKEEKSCLLI</sequence>
<dbReference type="VEuPathDB" id="TrichDB:TVAGG3_0319080"/>
<keyword evidence="3" id="KW-1185">Reference proteome</keyword>
<dbReference type="KEGG" id="tva:5465824"/>
<dbReference type="EMBL" id="DS113199">
    <property type="protein sequence ID" value="EAY20287.1"/>
    <property type="molecule type" value="Genomic_DNA"/>
</dbReference>
<dbReference type="GO" id="GO:0003924">
    <property type="term" value="F:GTPase activity"/>
    <property type="evidence" value="ECO:0007669"/>
    <property type="project" value="InterPro"/>
</dbReference>
<name>A2DGX7_TRIV3</name>
<reference evidence="2" key="2">
    <citation type="journal article" date="2007" name="Science">
        <title>Draft genome sequence of the sexually transmitted pathogen Trichomonas vaginalis.</title>
        <authorList>
            <person name="Carlton J.M."/>
            <person name="Hirt R.P."/>
            <person name="Silva J.C."/>
            <person name="Delcher A.L."/>
            <person name="Schatz M."/>
            <person name="Zhao Q."/>
            <person name="Wortman J.R."/>
            <person name="Bidwell S.L."/>
            <person name="Alsmark U.C.M."/>
            <person name="Besteiro S."/>
            <person name="Sicheritz-Ponten T."/>
            <person name="Noel C.J."/>
            <person name="Dacks J.B."/>
            <person name="Foster P.G."/>
            <person name="Simillion C."/>
            <person name="Van de Peer Y."/>
            <person name="Miranda-Saavedra D."/>
            <person name="Barton G.J."/>
            <person name="Westrop G.D."/>
            <person name="Mueller S."/>
            <person name="Dessi D."/>
            <person name="Fiori P.L."/>
            <person name="Ren Q."/>
            <person name="Paulsen I."/>
            <person name="Zhang H."/>
            <person name="Bastida-Corcuera F.D."/>
            <person name="Simoes-Barbosa A."/>
            <person name="Brown M.T."/>
            <person name="Hayes R.D."/>
            <person name="Mukherjee M."/>
            <person name="Okumura C.Y."/>
            <person name="Schneider R."/>
            <person name="Smith A.J."/>
            <person name="Vanacova S."/>
            <person name="Villalvazo M."/>
            <person name="Haas B.J."/>
            <person name="Pertea M."/>
            <person name="Feldblyum T.V."/>
            <person name="Utterback T.R."/>
            <person name="Shu C.L."/>
            <person name="Osoegawa K."/>
            <person name="de Jong P.J."/>
            <person name="Hrdy I."/>
            <person name="Horvathova L."/>
            <person name="Zubacova Z."/>
            <person name="Dolezal P."/>
            <person name="Malik S.B."/>
            <person name="Logsdon J.M. Jr."/>
            <person name="Henze K."/>
            <person name="Gupta A."/>
            <person name="Wang C.C."/>
            <person name="Dunne R.L."/>
            <person name="Upcroft J.A."/>
            <person name="Upcroft P."/>
            <person name="White O."/>
            <person name="Salzberg S.L."/>
            <person name="Tang P."/>
            <person name="Chiu C.-H."/>
            <person name="Lee Y.-S."/>
            <person name="Embley T.M."/>
            <person name="Coombs G.H."/>
            <person name="Mottram J.C."/>
            <person name="Tachezy J."/>
            <person name="Fraser-Liggett C.M."/>
            <person name="Johnson P.J."/>
        </authorList>
    </citation>
    <scope>NUCLEOTIDE SEQUENCE [LARGE SCALE GENOMIC DNA]</scope>
    <source>
        <strain evidence="2">G3</strain>
    </source>
</reference>
<dbReference type="Gene3D" id="3.40.50.300">
    <property type="entry name" value="P-loop containing nucleotide triphosphate hydrolases"/>
    <property type="match status" value="1"/>
</dbReference>
<dbReference type="Proteomes" id="UP000001542">
    <property type="component" value="Unassembled WGS sequence"/>
</dbReference>